<dbReference type="Pfam" id="PF00239">
    <property type="entry name" value="Resolvase"/>
    <property type="match status" value="1"/>
</dbReference>
<dbReference type="SUPFAM" id="SSF109709">
    <property type="entry name" value="KorB DNA-binding domain-like"/>
    <property type="match status" value="1"/>
</dbReference>
<dbReference type="SMART" id="SM00857">
    <property type="entry name" value="Resolvase"/>
    <property type="match status" value="1"/>
</dbReference>
<protein>
    <submittedName>
        <fullName evidence="3">Recombinase family protein</fullName>
    </submittedName>
</protein>
<feature type="domain" description="Resolvase/invertase-type recombinase catalytic" evidence="1">
    <location>
        <begin position="10"/>
        <end position="162"/>
    </location>
</feature>
<accession>A0A429VBX2</accession>
<evidence type="ECO:0000259" key="1">
    <source>
        <dbReference type="PROSITE" id="PS51736"/>
    </source>
</evidence>
<dbReference type="PANTHER" id="PTHR30461:SF23">
    <property type="entry name" value="DNA RECOMBINASE-RELATED"/>
    <property type="match status" value="1"/>
</dbReference>
<dbReference type="GO" id="GO:0003677">
    <property type="term" value="F:DNA binding"/>
    <property type="evidence" value="ECO:0007669"/>
    <property type="project" value="InterPro"/>
</dbReference>
<reference evidence="3 4" key="1">
    <citation type="submission" date="2018-12" db="EMBL/GenBank/DDBJ databases">
        <title>Sphingomonas sp. HMF7854 Genome sequencing and assembly.</title>
        <authorList>
            <person name="Cha I."/>
            <person name="Kang H."/>
            <person name="Kim H."/>
            <person name="Kang J."/>
            <person name="Joh K."/>
        </authorList>
    </citation>
    <scope>NUCLEOTIDE SEQUENCE [LARGE SCALE GENOMIC DNA]</scope>
    <source>
        <strain evidence="3 4">HMF7854</strain>
    </source>
</reference>
<dbReference type="AlphaFoldDB" id="A0A429VBX2"/>
<dbReference type="InterPro" id="IPR006119">
    <property type="entry name" value="Resolv_N"/>
</dbReference>
<feature type="domain" description="Recombinase" evidence="2">
    <location>
        <begin position="170"/>
        <end position="284"/>
    </location>
</feature>
<sequence length="591" mass="67888">MNDLPTPAIRCAIYTRKSSEDGLLSNLNSLEAQREVCRAYIQCNAHRGWNAVPTDYDDGGFSGSTLERPALQRLIIDIRERRIDVVLFYKIDRLTRSLADFVRLMEALKPFKVSFVSVTQSFDTSDTMGRMILNILLTFAQFEREMMGDRIRDKFEVMRRRGLYIHGLPPLGYDKVDQQLVVNHAEARTVVRIFERVKECTTIQDLARTLCAEGIRSKRWTLRNGRSKGGGPITAFNLYKLLHNPVYRGCVVHGGRQYPARHPAIIDEALWTEVQNWRERRARPRIKWDPERNLLRGLLFDEHGRPLQADATGVSPRAYRSYASQVKTKRPFEDLPIVRVRAERVEELTLASLIAFYDDHSEVRRALLCIGSYVDEPRDLFHRCAAVRARLAQLTREEQRCFLRDQLSRIEISTSELRLFVRCSSIQRLLETHTLADLLTSRAQDGERTHLVTVNAYLQGPYARLRLPLNARSNEDRRSNPELVALLNKAIQLRAEVMRRRADDLREIAASKRMSVNYLSRLIRLTYLAPDIQAAILDGCQPASLTRDRLLYCGLPAAWPQQRALLEFPEPSSGITDCSGHMRPRLGQSPP</sequence>
<evidence type="ECO:0000259" key="2">
    <source>
        <dbReference type="PROSITE" id="PS51737"/>
    </source>
</evidence>
<dbReference type="SUPFAM" id="SSF53041">
    <property type="entry name" value="Resolvase-like"/>
    <property type="match status" value="1"/>
</dbReference>
<dbReference type="InterPro" id="IPR011109">
    <property type="entry name" value="DNA_bind_recombinase_dom"/>
</dbReference>
<dbReference type="Gene3D" id="3.90.1750.20">
    <property type="entry name" value="Putative Large Serine Recombinase, Chain B, Domain 2"/>
    <property type="match status" value="1"/>
</dbReference>
<organism evidence="3 4">
    <name type="scientific">Sphingomonas ginkgonis</name>
    <dbReference type="NCBI Taxonomy" id="2315330"/>
    <lineage>
        <taxon>Bacteria</taxon>
        <taxon>Pseudomonadati</taxon>
        <taxon>Pseudomonadota</taxon>
        <taxon>Alphaproteobacteria</taxon>
        <taxon>Sphingomonadales</taxon>
        <taxon>Sphingomonadaceae</taxon>
        <taxon>Sphingomonas</taxon>
    </lineage>
</organism>
<dbReference type="OrthoDB" id="7277848at2"/>
<dbReference type="PANTHER" id="PTHR30461">
    <property type="entry name" value="DNA-INVERTASE FROM LAMBDOID PROPHAGE"/>
    <property type="match status" value="1"/>
</dbReference>
<dbReference type="InterPro" id="IPR036162">
    <property type="entry name" value="Resolvase-like_N_sf"/>
</dbReference>
<evidence type="ECO:0000313" key="3">
    <source>
        <dbReference type="EMBL" id="RST31322.1"/>
    </source>
</evidence>
<dbReference type="RefSeq" id="WP_126719150.1">
    <property type="nucleotide sequence ID" value="NZ_RWJF01000001.1"/>
</dbReference>
<dbReference type="InterPro" id="IPR050639">
    <property type="entry name" value="SSR_resolvase"/>
</dbReference>
<dbReference type="Pfam" id="PF07508">
    <property type="entry name" value="Recombinase"/>
    <property type="match status" value="1"/>
</dbReference>
<keyword evidence="4" id="KW-1185">Reference proteome</keyword>
<comment type="caution">
    <text evidence="3">The sequence shown here is derived from an EMBL/GenBank/DDBJ whole genome shotgun (WGS) entry which is preliminary data.</text>
</comment>
<dbReference type="PROSITE" id="PS51736">
    <property type="entry name" value="RECOMBINASES_3"/>
    <property type="match status" value="1"/>
</dbReference>
<dbReference type="Proteomes" id="UP000274661">
    <property type="component" value="Unassembled WGS sequence"/>
</dbReference>
<dbReference type="EMBL" id="RWJF01000001">
    <property type="protein sequence ID" value="RST31322.1"/>
    <property type="molecule type" value="Genomic_DNA"/>
</dbReference>
<dbReference type="GO" id="GO:0000150">
    <property type="term" value="F:DNA strand exchange activity"/>
    <property type="evidence" value="ECO:0007669"/>
    <property type="project" value="InterPro"/>
</dbReference>
<dbReference type="PROSITE" id="PS51737">
    <property type="entry name" value="RECOMBINASE_DNA_BIND"/>
    <property type="match status" value="1"/>
</dbReference>
<name>A0A429VBX2_9SPHN</name>
<dbReference type="InterPro" id="IPR038109">
    <property type="entry name" value="DNA_bind_recomb_sf"/>
</dbReference>
<proteinExistence type="predicted"/>
<dbReference type="CDD" id="cd03768">
    <property type="entry name" value="SR_ResInv"/>
    <property type="match status" value="1"/>
</dbReference>
<gene>
    <name evidence="3" type="ORF">HMF7854_11090</name>
</gene>
<evidence type="ECO:0000313" key="4">
    <source>
        <dbReference type="Proteomes" id="UP000274661"/>
    </source>
</evidence>
<dbReference type="Gene3D" id="3.40.50.1390">
    <property type="entry name" value="Resolvase, N-terminal catalytic domain"/>
    <property type="match status" value="1"/>
</dbReference>